<proteinExistence type="inferred from homology"/>
<feature type="site" description="Could be important to modulate the pK values of the two catalytic cysteine residues" evidence="9">
    <location>
        <position position="210"/>
    </location>
</feature>
<feature type="site" description="Could be important to modulate the pK values of the two catalytic cysteine residues" evidence="9">
    <location>
        <position position="161"/>
    </location>
</feature>
<feature type="active site" description="Proton donor" evidence="9">
    <location>
        <position position="75"/>
    </location>
</feature>
<feature type="binding site" evidence="9">
    <location>
        <position position="66"/>
    </location>
    <ligand>
        <name>substrate</name>
    </ligand>
</feature>
<dbReference type="OrthoDB" id="9805408at2"/>
<dbReference type="EC" id="5.1.1.7" evidence="3 9"/>
<keyword evidence="6 9" id="KW-0457">Lysine biosynthesis</keyword>
<dbReference type="RefSeq" id="WP_136771535.1">
    <property type="nucleotide sequence ID" value="NZ_CP156074.1"/>
</dbReference>
<evidence type="ECO:0000256" key="9">
    <source>
        <dbReference type="HAMAP-Rule" id="MF_00197"/>
    </source>
</evidence>
<dbReference type="HAMAP" id="MF_00197">
    <property type="entry name" value="DAP_epimerase"/>
    <property type="match status" value="1"/>
</dbReference>
<evidence type="ECO:0000313" key="12">
    <source>
        <dbReference type="Proteomes" id="UP000310016"/>
    </source>
</evidence>
<evidence type="ECO:0000256" key="5">
    <source>
        <dbReference type="ARBA" id="ARBA00022605"/>
    </source>
</evidence>
<evidence type="ECO:0000256" key="3">
    <source>
        <dbReference type="ARBA" id="ARBA00013080"/>
    </source>
</evidence>
<evidence type="ECO:0000256" key="6">
    <source>
        <dbReference type="ARBA" id="ARBA00023154"/>
    </source>
</evidence>
<evidence type="ECO:0000256" key="10">
    <source>
        <dbReference type="PROSITE-ProRule" id="PRU10125"/>
    </source>
</evidence>
<keyword evidence="4 9" id="KW-0963">Cytoplasm</keyword>
<comment type="catalytic activity">
    <reaction evidence="8 9">
        <text>(2S,6S)-2,6-diaminopimelate = meso-2,6-diaminopimelate</text>
        <dbReference type="Rhea" id="RHEA:15393"/>
        <dbReference type="ChEBI" id="CHEBI:57609"/>
        <dbReference type="ChEBI" id="CHEBI:57791"/>
        <dbReference type="EC" id="5.1.1.7"/>
    </reaction>
</comment>
<dbReference type="PANTHER" id="PTHR31689:SF0">
    <property type="entry name" value="DIAMINOPIMELATE EPIMERASE"/>
    <property type="match status" value="1"/>
</dbReference>
<evidence type="ECO:0000256" key="2">
    <source>
        <dbReference type="ARBA" id="ARBA00010219"/>
    </source>
</evidence>
<dbReference type="SUPFAM" id="SSF54506">
    <property type="entry name" value="Diaminopimelate epimerase-like"/>
    <property type="match status" value="1"/>
</dbReference>
<dbReference type="GO" id="GO:0009089">
    <property type="term" value="P:lysine biosynthetic process via diaminopimelate"/>
    <property type="evidence" value="ECO:0007669"/>
    <property type="project" value="UniProtKB-UniRule"/>
</dbReference>
<dbReference type="InterPro" id="IPR018510">
    <property type="entry name" value="DAP_epimerase_AS"/>
</dbReference>
<sequence length="276" mass="29893">MKLRFTKMHGLGNDFVVLDGVRQSVQLDAELLRRLGHRNFGIGFDQLLLVEPSDTAGVDFRYRIFNADGSEVGQCGNGARCFARFVHEQGLTDKTEIAVQTARGVIYPRLEQGGNVTVDMGVPRVAPAEIPFVAAEEQLNYPLDVAGHLYDISVVSMGNPHAVQVVDDVESYPVGKLGPLIEHHPRFPERVNAGFMQIVGRDEIRLRVFERGAGETLACGTGACAAVVVGIRRGLLDPGVLVHTHGGDLTIRWAGEGQPVLMTGPTATVFEGTIEL</sequence>
<dbReference type="Proteomes" id="UP000310016">
    <property type="component" value="Unassembled WGS sequence"/>
</dbReference>
<keyword evidence="7 9" id="KW-0413">Isomerase</keyword>
<dbReference type="Pfam" id="PF01678">
    <property type="entry name" value="DAP_epimerase"/>
    <property type="match status" value="2"/>
</dbReference>
<dbReference type="FunFam" id="3.10.310.10:FF:000004">
    <property type="entry name" value="Diaminopimelate epimerase"/>
    <property type="match status" value="1"/>
</dbReference>
<evidence type="ECO:0000256" key="4">
    <source>
        <dbReference type="ARBA" id="ARBA00022490"/>
    </source>
</evidence>
<dbReference type="PROSITE" id="PS01326">
    <property type="entry name" value="DAP_EPIMERASE"/>
    <property type="match status" value="1"/>
</dbReference>
<feature type="binding site" evidence="9">
    <location>
        <position position="192"/>
    </location>
    <ligand>
        <name>substrate</name>
    </ligand>
</feature>
<keyword evidence="12" id="KW-1185">Reference proteome</keyword>
<dbReference type="AlphaFoldDB" id="A0A4U0QC74"/>
<feature type="binding site" evidence="9">
    <location>
        <position position="46"/>
    </location>
    <ligand>
        <name>substrate</name>
    </ligand>
</feature>
<comment type="function">
    <text evidence="9">Catalyzes the stereoinversion of LL-2,6-diaminopimelate (L,L-DAP) to meso-diaminopimelate (meso-DAP), a precursor of L-lysine and an essential component of the bacterial peptidoglycan.</text>
</comment>
<keyword evidence="5 9" id="KW-0028">Amino-acid biosynthesis</keyword>
<evidence type="ECO:0000256" key="7">
    <source>
        <dbReference type="ARBA" id="ARBA00023235"/>
    </source>
</evidence>
<gene>
    <name evidence="9 11" type="primary">dapF</name>
    <name evidence="11" type="ORF">FAZ21_01680</name>
</gene>
<evidence type="ECO:0000256" key="1">
    <source>
        <dbReference type="ARBA" id="ARBA00005196"/>
    </source>
</evidence>
<comment type="pathway">
    <text evidence="1 9">Amino-acid biosynthesis; L-lysine biosynthesis via DAP pathway; DL-2,6-diaminopimelate from LL-2,6-diaminopimelate: step 1/1.</text>
</comment>
<dbReference type="UniPathway" id="UPA00034">
    <property type="reaction ID" value="UER00025"/>
</dbReference>
<dbReference type="GO" id="GO:0008837">
    <property type="term" value="F:diaminopimelate epimerase activity"/>
    <property type="evidence" value="ECO:0007669"/>
    <property type="project" value="UniProtKB-UniRule"/>
</dbReference>
<comment type="subunit">
    <text evidence="9">Homodimer.</text>
</comment>
<feature type="active site" description="Proton acceptor" evidence="9">
    <location>
        <position position="219"/>
    </location>
</feature>
<dbReference type="GO" id="GO:0005829">
    <property type="term" value="C:cytosol"/>
    <property type="evidence" value="ECO:0007669"/>
    <property type="project" value="TreeGrafter"/>
</dbReference>
<feature type="binding site" evidence="9">
    <location>
        <position position="13"/>
    </location>
    <ligand>
        <name>substrate</name>
    </ligand>
</feature>
<evidence type="ECO:0000256" key="8">
    <source>
        <dbReference type="ARBA" id="ARBA00051712"/>
    </source>
</evidence>
<name>A0A4U0QC74_9NEIS</name>
<accession>A0A4U0QC74</accession>
<dbReference type="InterPro" id="IPR001653">
    <property type="entry name" value="DAP_epimerase_DapF"/>
</dbReference>
<feature type="binding site" evidence="9">
    <location>
        <begin position="220"/>
        <end position="221"/>
    </location>
    <ligand>
        <name>substrate</name>
    </ligand>
</feature>
<protein>
    <recommendedName>
        <fullName evidence="3 9">Diaminopimelate epimerase</fullName>
        <shortName evidence="9">DAP epimerase</shortName>
        <ecNumber evidence="3 9">5.1.1.7</ecNumber>
    </recommendedName>
    <alternativeName>
        <fullName evidence="9">PLP-independent amino acid racemase</fullName>
    </alternativeName>
</protein>
<feature type="binding site" evidence="9">
    <location>
        <begin position="210"/>
        <end position="211"/>
    </location>
    <ligand>
        <name>substrate</name>
    </ligand>
</feature>
<feature type="binding site" evidence="9">
    <location>
        <begin position="76"/>
        <end position="77"/>
    </location>
    <ligand>
        <name>substrate</name>
    </ligand>
</feature>
<dbReference type="EMBL" id="SUMF01000001">
    <property type="protein sequence ID" value="TJZ79021.1"/>
    <property type="molecule type" value="Genomic_DNA"/>
</dbReference>
<organism evidence="11 12">
    <name type="scientific">Chitiniphilus eburneus</name>
    <dbReference type="NCBI Taxonomy" id="2571148"/>
    <lineage>
        <taxon>Bacteria</taxon>
        <taxon>Pseudomonadati</taxon>
        <taxon>Pseudomonadota</taxon>
        <taxon>Betaproteobacteria</taxon>
        <taxon>Neisseriales</taxon>
        <taxon>Chitinibacteraceae</taxon>
        <taxon>Chitiniphilus</taxon>
    </lineage>
</organism>
<reference evidence="11 12" key="1">
    <citation type="submission" date="2019-04" db="EMBL/GenBank/DDBJ databases">
        <title>Chitiniphilus eburnea sp. nov., a novel chitinolytic bacterium isolated from aquaculture sludge.</title>
        <authorList>
            <person name="Sheng M."/>
        </authorList>
    </citation>
    <scope>NUCLEOTIDE SEQUENCE [LARGE SCALE GENOMIC DNA]</scope>
    <source>
        <strain evidence="11 12">HX-2-15</strain>
    </source>
</reference>
<dbReference type="FunFam" id="3.10.310.10:FF:000001">
    <property type="entry name" value="Diaminopimelate epimerase"/>
    <property type="match status" value="1"/>
</dbReference>
<feature type="binding site" evidence="9">
    <location>
        <position position="159"/>
    </location>
    <ligand>
        <name>substrate</name>
    </ligand>
</feature>
<comment type="caution">
    <text evidence="11">The sequence shown here is derived from an EMBL/GenBank/DDBJ whole genome shotgun (WGS) entry which is preliminary data.</text>
</comment>
<dbReference type="Gene3D" id="3.10.310.10">
    <property type="entry name" value="Diaminopimelate Epimerase, Chain A, domain 1"/>
    <property type="match status" value="2"/>
</dbReference>
<evidence type="ECO:0000313" key="11">
    <source>
        <dbReference type="EMBL" id="TJZ79021.1"/>
    </source>
</evidence>
<feature type="active site" evidence="10">
    <location>
        <position position="75"/>
    </location>
</feature>
<comment type="subcellular location">
    <subcellularLocation>
        <location evidence="9">Cytoplasm</location>
    </subcellularLocation>
</comment>
<comment type="similarity">
    <text evidence="2 9">Belongs to the diaminopimelate epimerase family.</text>
</comment>
<dbReference type="PANTHER" id="PTHR31689">
    <property type="entry name" value="DIAMINOPIMELATE EPIMERASE, CHLOROPLASTIC"/>
    <property type="match status" value="1"/>
</dbReference>
<dbReference type="NCBIfam" id="TIGR00652">
    <property type="entry name" value="DapF"/>
    <property type="match status" value="1"/>
</dbReference>